<dbReference type="AlphaFoldDB" id="A0A1D1Y0G3"/>
<name>A0A1D1Y0G3_9ARAE</name>
<dbReference type="Gene3D" id="3.30.40.10">
    <property type="entry name" value="Zinc/RING finger domain, C3HC4 (zinc finger)"/>
    <property type="match status" value="1"/>
</dbReference>
<dbReference type="Pfam" id="PF07800">
    <property type="entry name" value="DUF1644"/>
    <property type="match status" value="1"/>
</dbReference>
<dbReference type="PANTHER" id="PTHR31197">
    <property type="entry name" value="OS01G0612600 PROTEIN"/>
    <property type="match status" value="1"/>
</dbReference>
<proteinExistence type="predicted"/>
<feature type="region of interest" description="Disordered" evidence="1">
    <location>
        <begin position="238"/>
        <end position="263"/>
    </location>
</feature>
<dbReference type="InterPro" id="IPR012866">
    <property type="entry name" value="DUF1644"/>
</dbReference>
<gene>
    <name evidence="2" type="primary">ZNF169_0</name>
    <name evidence="2" type="ORF">g.71274</name>
</gene>
<dbReference type="InterPro" id="IPR013083">
    <property type="entry name" value="Znf_RING/FYVE/PHD"/>
</dbReference>
<organism evidence="2">
    <name type="scientific">Anthurium amnicola</name>
    <dbReference type="NCBI Taxonomy" id="1678845"/>
    <lineage>
        <taxon>Eukaryota</taxon>
        <taxon>Viridiplantae</taxon>
        <taxon>Streptophyta</taxon>
        <taxon>Embryophyta</taxon>
        <taxon>Tracheophyta</taxon>
        <taxon>Spermatophyta</taxon>
        <taxon>Magnoliopsida</taxon>
        <taxon>Liliopsida</taxon>
        <taxon>Araceae</taxon>
        <taxon>Pothoideae</taxon>
        <taxon>Potheae</taxon>
        <taxon>Anthurium</taxon>
    </lineage>
</organism>
<evidence type="ECO:0000256" key="1">
    <source>
        <dbReference type="SAM" id="MobiDB-lite"/>
    </source>
</evidence>
<accession>A0A1D1Y0G3</accession>
<dbReference type="PANTHER" id="PTHR31197:SF4">
    <property type="entry name" value="OS02G0150900 PROTEIN"/>
    <property type="match status" value="1"/>
</dbReference>
<dbReference type="EMBL" id="GDJX01019826">
    <property type="protein sequence ID" value="JAT48110.1"/>
    <property type="molecule type" value="Transcribed_RNA"/>
</dbReference>
<evidence type="ECO:0000313" key="2">
    <source>
        <dbReference type="EMBL" id="JAT48110.1"/>
    </source>
</evidence>
<feature type="compositionally biased region" description="Basic residues" evidence="1">
    <location>
        <begin position="299"/>
        <end position="310"/>
    </location>
</feature>
<protein>
    <submittedName>
        <fullName evidence="2">Zinc finger protein 169</fullName>
    </submittedName>
</protein>
<sequence>MAPGTCHQRGFPSNPLMDLHSNINWEDVICPICLDFPHNGVLLQCSSYEKGCRPFMCDTDHTHSHCLERFKTAYGIPAMTHEVSGENTQSNSSDGDSPPACPLCRGDVTGWVVVEEARMHLNRKERCCEEKNCTFIGNYFDLQSHAKSKHPHSRPSEIDPARKLDWEHFQQSSEIIDVISTIHSEVPRAVVLGDYVIEYGDDDTADEYEDFPGDDGNWWTSCILYQVFENFRASRNRRRTRVAESRRGHRRSGYDSSFADEGSTSSVDTLEYRFDETDDEFLGTNGIVAASRGNSSHGSSRRRRSRFHDH</sequence>
<reference evidence="2" key="1">
    <citation type="submission" date="2015-07" db="EMBL/GenBank/DDBJ databases">
        <title>Transcriptome Assembly of Anthurium amnicola.</title>
        <authorList>
            <person name="Suzuki J."/>
        </authorList>
    </citation>
    <scope>NUCLEOTIDE SEQUENCE</scope>
</reference>
<feature type="region of interest" description="Disordered" evidence="1">
    <location>
        <begin position="285"/>
        <end position="310"/>
    </location>
</feature>